<keyword evidence="1" id="KW-0812">Transmembrane</keyword>
<feature type="transmembrane region" description="Helical" evidence="1">
    <location>
        <begin position="44"/>
        <end position="67"/>
    </location>
</feature>
<dbReference type="OrthoDB" id="5771061at2"/>
<dbReference type="EMBL" id="SACS01000004">
    <property type="protein sequence ID" value="RVU40601.1"/>
    <property type="molecule type" value="Genomic_DNA"/>
</dbReference>
<protein>
    <submittedName>
        <fullName evidence="2">Superinfection immunity protein</fullName>
    </submittedName>
</protein>
<name>A0A437R1I8_9GAMM</name>
<dbReference type="RefSeq" id="WP_127698138.1">
    <property type="nucleotide sequence ID" value="NZ_SACS01000004.1"/>
</dbReference>
<sequence length="84" mass="9565">MQDIINTLQQQGLGFWLWFLPLMLVIWFLPTILAAFFNRKQLKYIAIANVPAGMSFIAWGGCIVWAVTGNLWQKKTATPVEPQV</sequence>
<keyword evidence="1" id="KW-0472">Membrane</keyword>
<gene>
    <name evidence="2" type="ORF">EOE67_06035</name>
</gene>
<evidence type="ECO:0000313" key="2">
    <source>
        <dbReference type="EMBL" id="RVU40601.1"/>
    </source>
</evidence>
<dbReference type="Proteomes" id="UP000283077">
    <property type="component" value="Unassembled WGS sequence"/>
</dbReference>
<comment type="caution">
    <text evidence="2">The sequence shown here is derived from an EMBL/GenBank/DDBJ whole genome shotgun (WGS) entry which is preliminary data.</text>
</comment>
<reference evidence="2 3" key="1">
    <citation type="submission" date="2019-01" db="EMBL/GenBank/DDBJ databases">
        <authorList>
            <person name="Chen W.-M."/>
        </authorList>
    </citation>
    <scope>NUCLEOTIDE SEQUENCE [LARGE SCALE GENOMIC DNA]</scope>
    <source>
        <strain evidence="2 3">KYPC3</strain>
    </source>
</reference>
<keyword evidence="1" id="KW-1133">Transmembrane helix</keyword>
<proteinExistence type="predicted"/>
<accession>A0A437R1I8</accession>
<evidence type="ECO:0000313" key="3">
    <source>
        <dbReference type="Proteomes" id="UP000283077"/>
    </source>
</evidence>
<evidence type="ECO:0000256" key="1">
    <source>
        <dbReference type="SAM" id="Phobius"/>
    </source>
</evidence>
<dbReference type="InterPro" id="IPR016410">
    <property type="entry name" value="Phage_imm"/>
</dbReference>
<feature type="transmembrane region" description="Helical" evidence="1">
    <location>
        <begin position="15"/>
        <end position="37"/>
    </location>
</feature>
<organism evidence="2 3">
    <name type="scientific">Rheinheimera riviphila</name>
    <dbReference type="NCBI Taxonomy" id="1834037"/>
    <lineage>
        <taxon>Bacteria</taxon>
        <taxon>Pseudomonadati</taxon>
        <taxon>Pseudomonadota</taxon>
        <taxon>Gammaproteobacteria</taxon>
        <taxon>Chromatiales</taxon>
        <taxon>Chromatiaceae</taxon>
        <taxon>Rheinheimera</taxon>
    </lineage>
</organism>
<keyword evidence="3" id="KW-1185">Reference proteome</keyword>
<dbReference type="AlphaFoldDB" id="A0A437R1I8"/>
<dbReference type="Pfam" id="PF14373">
    <property type="entry name" value="Imm_superinfect"/>
    <property type="match status" value="1"/>
</dbReference>